<protein>
    <submittedName>
        <fullName evidence="1">Uncharacterized protein</fullName>
    </submittedName>
</protein>
<accession>A0AAV9E1S7</accession>
<proteinExistence type="predicted"/>
<gene>
    <name evidence="1" type="ORF">QJS10_CPA10g01177</name>
</gene>
<dbReference type="AlphaFoldDB" id="A0AAV9E1S7"/>
<name>A0AAV9E1S7_ACOCL</name>
<reference evidence="1" key="2">
    <citation type="submission" date="2023-06" db="EMBL/GenBank/DDBJ databases">
        <authorList>
            <person name="Ma L."/>
            <person name="Liu K.-W."/>
            <person name="Li Z."/>
            <person name="Hsiao Y.-Y."/>
            <person name="Qi Y."/>
            <person name="Fu T."/>
            <person name="Tang G."/>
            <person name="Zhang D."/>
            <person name="Sun W.-H."/>
            <person name="Liu D.-K."/>
            <person name="Li Y."/>
            <person name="Chen G.-Z."/>
            <person name="Liu X.-D."/>
            <person name="Liao X.-Y."/>
            <person name="Jiang Y.-T."/>
            <person name="Yu X."/>
            <person name="Hao Y."/>
            <person name="Huang J."/>
            <person name="Zhao X.-W."/>
            <person name="Ke S."/>
            <person name="Chen Y.-Y."/>
            <person name="Wu W.-L."/>
            <person name="Hsu J.-L."/>
            <person name="Lin Y.-F."/>
            <person name="Huang M.-D."/>
            <person name="Li C.-Y."/>
            <person name="Huang L."/>
            <person name="Wang Z.-W."/>
            <person name="Zhao X."/>
            <person name="Zhong W.-Y."/>
            <person name="Peng D.-H."/>
            <person name="Ahmad S."/>
            <person name="Lan S."/>
            <person name="Zhang J.-S."/>
            <person name="Tsai W.-C."/>
            <person name="Van De Peer Y."/>
            <person name="Liu Z.-J."/>
        </authorList>
    </citation>
    <scope>NUCLEOTIDE SEQUENCE</scope>
    <source>
        <strain evidence="1">CP</strain>
        <tissue evidence="1">Leaves</tissue>
    </source>
</reference>
<evidence type="ECO:0000313" key="1">
    <source>
        <dbReference type="EMBL" id="KAK1306954.1"/>
    </source>
</evidence>
<organism evidence="1 2">
    <name type="scientific">Acorus calamus</name>
    <name type="common">Sweet flag</name>
    <dbReference type="NCBI Taxonomy" id="4465"/>
    <lineage>
        <taxon>Eukaryota</taxon>
        <taxon>Viridiplantae</taxon>
        <taxon>Streptophyta</taxon>
        <taxon>Embryophyta</taxon>
        <taxon>Tracheophyta</taxon>
        <taxon>Spermatophyta</taxon>
        <taxon>Magnoliopsida</taxon>
        <taxon>Liliopsida</taxon>
        <taxon>Acoraceae</taxon>
        <taxon>Acorus</taxon>
    </lineage>
</organism>
<comment type="caution">
    <text evidence="1">The sequence shown here is derived from an EMBL/GenBank/DDBJ whole genome shotgun (WGS) entry which is preliminary data.</text>
</comment>
<sequence>MAEKEKMAMEGEGKLKPVKAVGKPLQSRCSTSRLTVLSFYDSDHDVFVVRGKELHILPERVFAILGLSSRGASATTAAEANDVSEKYDMINIQKELH</sequence>
<dbReference type="Proteomes" id="UP001180020">
    <property type="component" value="Unassembled WGS sequence"/>
</dbReference>
<keyword evidence="2" id="KW-1185">Reference proteome</keyword>
<reference evidence="1" key="1">
    <citation type="journal article" date="2023" name="Nat. Commun.">
        <title>Diploid and tetraploid genomes of Acorus and the evolution of monocots.</title>
        <authorList>
            <person name="Ma L."/>
            <person name="Liu K.W."/>
            <person name="Li Z."/>
            <person name="Hsiao Y.Y."/>
            <person name="Qi Y."/>
            <person name="Fu T."/>
            <person name="Tang G.D."/>
            <person name="Zhang D."/>
            <person name="Sun W.H."/>
            <person name="Liu D.K."/>
            <person name="Li Y."/>
            <person name="Chen G.Z."/>
            <person name="Liu X.D."/>
            <person name="Liao X.Y."/>
            <person name="Jiang Y.T."/>
            <person name="Yu X."/>
            <person name="Hao Y."/>
            <person name="Huang J."/>
            <person name="Zhao X.W."/>
            <person name="Ke S."/>
            <person name="Chen Y.Y."/>
            <person name="Wu W.L."/>
            <person name="Hsu J.L."/>
            <person name="Lin Y.F."/>
            <person name="Huang M.D."/>
            <person name="Li C.Y."/>
            <person name="Huang L."/>
            <person name="Wang Z.W."/>
            <person name="Zhao X."/>
            <person name="Zhong W.Y."/>
            <person name="Peng D.H."/>
            <person name="Ahmad S."/>
            <person name="Lan S."/>
            <person name="Zhang J.S."/>
            <person name="Tsai W.C."/>
            <person name="Van de Peer Y."/>
            <person name="Liu Z.J."/>
        </authorList>
    </citation>
    <scope>NUCLEOTIDE SEQUENCE</scope>
    <source>
        <strain evidence="1">CP</strain>
    </source>
</reference>
<evidence type="ECO:0000313" key="2">
    <source>
        <dbReference type="Proteomes" id="UP001180020"/>
    </source>
</evidence>
<dbReference type="EMBL" id="JAUJYO010000010">
    <property type="protein sequence ID" value="KAK1306954.1"/>
    <property type="molecule type" value="Genomic_DNA"/>
</dbReference>